<dbReference type="EMBL" id="BAABUJ010000057">
    <property type="protein sequence ID" value="GAA5806132.1"/>
    <property type="molecule type" value="Genomic_DNA"/>
</dbReference>
<organism evidence="2 3">
    <name type="scientific">Helicostylum pulchrum</name>
    <dbReference type="NCBI Taxonomy" id="562976"/>
    <lineage>
        <taxon>Eukaryota</taxon>
        <taxon>Fungi</taxon>
        <taxon>Fungi incertae sedis</taxon>
        <taxon>Mucoromycota</taxon>
        <taxon>Mucoromycotina</taxon>
        <taxon>Mucoromycetes</taxon>
        <taxon>Mucorales</taxon>
        <taxon>Mucorineae</taxon>
        <taxon>Mucoraceae</taxon>
        <taxon>Helicostylum</taxon>
    </lineage>
</organism>
<reference evidence="2 3" key="1">
    <citation type="submission" date="2024-04" db="EMBL/GenBank/DDBJ databases">
        <title>genome sequences of Mucor flavus KT1a and Helicostylum pulchrum KT1b strains isolation_sourced from the surface of a dry-aged beef.</title>
        <authorList>
            <person name="Toyotome T."/>
            <person name="Hosono M."/>
            <person name="Torimaru M."/>
            <person name="Fukuda K."/>
            <person name="Mikami N."/>
        </authorList>
    </citation>
    <scope>NUCLEOTIDE SEQUENCE [LARGE SCALE GENOMIC DNA]</scope>
    <source>
        <strain evidence="2 3">KT1b</strain>
    </source>
</reference>
<gene>
    <name evidence="2" type="ORF">HPULCUR_011661</name>
</gene>
<name>A0ABP9YGQ7_9FUNG</name>
<keyword evidence="1" id="KW-0175">Coiled coil</keyword>
<keyword evidence="3" id="KW-1185">Reference proteome</keyword>
<evidence type="ECO:0000313" key="2">
    <source>
        <dbReference type="EMBL" id="GAA5806132.1"/>
    </source>
</evidence>
<comment type="caution">
    <text evidence="2">The sequence shown here is derived from an EMBL/GenBank/DDBJ whole genome shotgun (WGS) entry which is preliminary data.</text>
</comment>
<sequence length="285" mass="33603">MDLPVYQRLCSKTHGIMHIFSQYEDQQYLTSTHESVQSLKQNFERLSNTHGDQINLLHDLLKKKQALLLMIEFFENTERQLYTQIDCDGRVYEGRISVMTSWMNKKNEQLIRLQAENVKYSQTFPALTKEADRIKKNINNLKRINQQQAERIRLKESEEQVLASQMNEQEILIRELECKIEQCRLEVDDYTQESEEIEKRLKLYDTQILSLQKLTIEKVKSVDQEISLGKQVRDDYEKLKRKWTMISNGENPASQELIDEVEDLRVIVHNLSVVHAKPVPGNAYC</sequence>
<accession>A0ABP9YGQ7</accession>
<evidence type="ECO:0000313" key="3">
    <source>
        <dbReference type="Proteomes" id="UP001476247"/>
    </source>
</evidence>
<evidence type="ECO:0000256" key="1">
    <source>
        <dbReference type="SAM" id="Coils"/>
    </source>
</evidence>
<proteinExistence type="predicted"/>
<dbReference type="Proteomes" id="UP001476247">
    <property type="component" value="Unassembled WGS sequence"/>
</dbReference>
<protein>
    <submittedName>
        <fullName evidence="2">Uncharacterized protein</fullName>
    </submittedName>
</protein>
<feature type="coiled-coil region" evidence="1">
    <location>
        <begin position="103"/>
        <end position="207"/>
    </location>
</feature>